<dbReference type="EC" id="2.4.-.-" evidence="2"/>
<dbReference type="PANTHER" id="PTHR22916:SF3">
    <property type="entry name" value="UDP-GLCNAC:BETAGAL BETA-1,3-N-ACETYLGLUCOSAMINYLTRANSFERASE-LIKE PROTEIN 1"/>
    <property type="match status" value="1"/>
</dbReference>
<feature type="domain" description="Glycosyltransferase 2-like" evidence="1">
    <location>
        <begin position="4"/>
        <end position="138"/>
    </location>
</feature>
<organism evidence="2 3">
    <name type="scientific">Pedobacter albus</name>
    <dbReference type="NCBI Taxonomy" id="3113905"/>
    <lineage>
        <taxon>Bacteria</taxon>
        <taxon>Pseudomonadati</taxon>
        <taxon>Bacteroidota</taxon>
        <taxon>Sphingobacteriia</taxon>
        <taxon>Sphingobacteriales</taxon>
        <taxon>Sphingobacteriaceae</taxon>
        <taxon>Pedobacter</taxon>
    </lineage>
</organism>
<dbReference type="CDD" id="cd06433">
    <property type="entry name" value="GT_2_WfgS_like"/>
    <property type="match status" value="1"/>
</dbReference>
<name>A0ABU7I6K7_9SPHI</name>
<dbReference type="Pfam" id="PF00535">
    <property type="entry name" value="Glycos_transf_2"/>
    <property type="match status" value="1"/>
</dbReference>
<dbReference type="PANTHER" id="PTHR22916">
    <property type="entry name" value="GLYCOSYLTRANSFERASE"/>
    <property type="match status" value="1"/>
</dbReference>
<dbReference type="GO" id="GO:0016757">
    <property type="term" value="F:glycosyltransferase activity"/>
    <property type="evidence" value="ECO:0007669"/>
    <property type="project" value="UniProtKB-KW"/>
</dbReference>
<evidence type="ECO:0000313" key="2">
    <source>
        <dbReference type="EMBL" id="MEE1945117.1"/>
    </source>
</evidence>
<dbReference type="InterPro" id="IPR029044">
    <property type="entry name" value="Nucleotide-diphossugar_trans"/>
</dbReference>
<keyword evidence="2" id="KW-0328">Glycosyltransferase</keyword>
<keyword evidence="3" id="KW-1185">Reference proteome</keyword>
<evidence type="ECO:0000259" key="1">
    <source>
        <dbReference type="Pfam" id="PF00535"/>
    </source>
</evidence>
<dbReference type="RefSeq" id="WP_330107466.1">
    <property type="nucleotide sequence ID" value="NZ_JAZDQT010000001.1"/>
</dbReference>
<sequence>MKVSIITVVYNGEKYIDDCLSSVMAQDYGNIEYIVIDGGSTDQTLTIIDRYRDRIAQLVSEKDKGMYDALNKGISLATGEVLGILNADDMLASPQVISKMVERLVVADADGVYGNLNYIHPETGKIIRKWISKPFTKRAIELGWMPAHPTLYLKRELFERYGNYSLNFGTAADYELMLRFLYRYQVKAVFLDELMVNMRVGGMSNASMKHRYHALVNDYRALKANQVPISLLTLAFKKLSKISQFLLI</sequence>
<dbReference type="SUPFAM" id="SSF53448">
    <property type="entry name" value="Nucleotide-diphospho-sugar transferases"/>
    <property type="match status" value="1"/>
</dbReference>
<dbReference type="EMBL" id="JAZDQT010000001">
    <property type="protein sequence ID" value="MEE1945117.1"/>
    <property type="molecule type" value="Genomic_DNA"/>
</dbReference>
<keyword evidence="2" id="KW-0808">Transferase</keyword>
<accession>A0ABU7I6K7</accession>
<reference evidence="2 3" key="1">
    <citation type="submission" date="2024-01" db="EMBL/GenBank/DDBJ databases">
        <title>Pedobacter sp. nov., isolated from fresh soil.</title>
        <authorList>
            <person name="Le N.T.T."/>
        </authorList>
    </citation>
    <scope>NUCLEOTIDE SEQUENCE [LARGE SCALE GENOMIC DNA]</scope>
    <source>
        <strain evidence="2 3">KR3-3</strain>
    </source>
</reference>
<dbReference type="Gene3D" id="3.90.550.10">
    <property type="entry name" value="Spore Coat Polysaccharide Biosynthesis Protein SpsA, Chain A"/>
    <property type="match status" value="1"/>
</dbReference>
<comment type="caution">
    <text evidence="2">The sequence shown here is derived from an EMBL/GenBank/DDBJ whole genome shotgun (WGS) entry which is preliminary data.</text>
</comment>
<gene>
    <name evidence="2" type="ORF">VRU48_08360</name>
</gene>
<dbReference type="InterPro" id="IPR001173">
    <property type="entry name" value="Glyco_trans_2-like"/>
</dbReference>
<protein>
    <submittedName>
        <fullName evidence="2">Glycosyltransferase family 2 protein</fullName>
        <ecNumber evidence="2">2.4.-.-</ecNumber>
    </submittedName>
</protein>
<evidence type="ECO:0000313" key="3">
    <source>
        <dbReference type="Proteomes" id="UP001336835"/>
    </source>
</evidence>
<dbReference type="Proteomes" id="UP001336835">
    <property type="component" value="Unassembled WGS sequence"/>
</dbReference>
<proteinExistence type="predicted"/>